<feature type="compositionally biased region" description="Basic residues" evidence="4">
    <location>
        <begin position="311"/>
        <end position="321"/>
    </location>
</feature>
<feature type="domain" description="NET" evidence="6">
    <location>
        <begin position="677"/>
        <end position="759"/>
    </location>
</feature>
<dbReference type="CDD" id="cd05498">
    <property type="entry name" value="Bromo_Brdt_II_like"/>
    <property type="match status" value="1"/>
</dbReference>
<dbReference type="GO" id="GO:0000785">
    <property type="term" value="C:chromatin"/>
    <property type="evidence" value="ECO:0007669"/>
    <property type="project" value="TreeGrafter"/>
</dbReference>
<feature type="compositionally biased region" description="Polar residues" evidence="4">
    <location>
        <begin position="206"/>
        <end position="241"/>
    </location>
</feature>
<feature type="compositionally biased region" description="Basic and acidic residues" evidence="4">
    <location>
        <begin position="531"/>
        <end position="547"/>
    </location>
</feature>
<feature type="compositionally biased region" description="Low complexity" evidence="4">
    <location>
        <begin position="897"/>
        <end position="916"/>
    </location>
</feature>
<dbReference type="PROSITE" id="PS51525">
    <property type="entry name" value="NET"/>
    <property type="match status" value="1"/>
</dbReference>
<feature type="region of interest" description="Disordered" evidence="4">
    <location>
        <begin position="1"/>
        <end position="35"/>
    </location>
</feature>
<evidence type="ECO:0000259" key="6">
    <source>
        <dbReference type="PROSITE" id="PS51525"/>
    </source>
</evidence>
<feature type="compositionally biased region" description="Low complexity" evidence="4">
    <location>
        <begin position="971"/>
        <end position="982"/>
    </location>
</feature>
<sequence length="1273" mass="136125">MGGTQDSSSHNEMSGTEPNCNSSSSGGGAAARDEPILEPINGVVQPPFLPPASRRQRTTNQLQHLLKVVMKALWKHQFSWPFQQPVDTVKLNLPDYHRIIRHPMDLGTIKKRLEHFYYSSAQECIEDFKTMFTNCYVYNKPGEDVVLMAQALEKLFLTKITEMPKEETDLPLPPPRAGQGKGKKGKTGATKASTSRAAATKGPSPAVQNAASPATNSHSPAESVPGSTNTPTALSATSPTLRSSTYAQQAAAALASAAAVPSALEGVSPAAAPTELPPSVLSSVPVPPPPIVQMPASKVSPPIARDDGRGPQRRQAKKGVKRKADTTTPLPLEPGGYGDAPPEAKKVSTRRESGRPIKKPSKDLPDTQQHSSKPKKGKLTEQMKYCNSILKELFAKKHAGYAWPFYKPVDAELLGLHDYHEIIKHPMDLGTVKQKMDNREYKSPEEFAGDVRLIFTNCYKYNPPDHEVVAMARKLQDVFEMRYAKMPDEPPPSEPQPVSQADRVDTESSSTSRSSSSASSSSSDSEDSDEERERKLQQLQEQLRKVTEQISLLAAESRKKDKKKKKKKAKRDKGAAVGDVVEPKEIKMEAEPPAAPAPPASEVALGATPTTPVAITKTPKVSKGAKGAKGAAATTTATAAVTAGPATGGTKSGGGQQKRQRSNSKSSKKSKSLPAFDSEDEDNAKPMSYDEKRQLSLDINKLPGDKLGRVVHIIQSREPSLRDSNPDEIEIDFETLKPSTLRELESYVASCLRKKPRKPYSSKSKLAATAAGKSKEEQVREKKQELEKRLQDVSGQLGTTPKKPLKKDAENSHVDVVGGPSRLSASSSSSSDSDSSSSSSTSSSSDSSDSESEPLVKKEKTDANQAPTLEPQSLLGPSLPGTMPSLTPVAPRQPTQALLPASSSSSSNGAAYSLHSPSALAVGGAPSYAPAMVPFPGLLPQAPMPDPALTAAYTGLAGPIGGSLSAANGSVPPAAGRPPVVASHSSLPQQPSRPTATATAAPVKKNPPHQARPSTVPTTTVSPVESPQPPAPQASSSPPLANADAPKGCPQSPSARVLPPPPTSEAALKLDDLFAPTSLNSGAPPTTSAAGLPVDFDRKPDTKAVSAQPHPAAPHSTAARKGGESKLKNYGSWSSLAQSAANSPGQALKTAQVKDSFQQFKKQAREKLDKQRQLFEAQEQRRQRELAEKERLRQEQEKQRTLPRLAPSTSVTADGTEDEGRRAPPQSPTENAGVSERERQRLREQERRRREAMAVQIDMNRQSDIMATFEEML</sequence>
<keyword evidence="7" id="KW-0396">Initiation factor</keyword>
<dbReference type="SUPFAM" id="SSF47370">
    <property type="entry name" value="Bromodomain"/>
    <property type="match status" value="2"/>
</dbReference>
<keyword evidence="7" id="KW-0648">Protein biosynthesis</keyword>
<dbReference type="InterPro" id="IPR018359">
    <property type="entry name" value="Bromodomain_CS"/>
</dbReference>
<reference evidence="7" key="1">
    <citation type="journal article" date="2017" name="Ticks Tick Borne Dis.">
        <title>An insight into the sialome of Hyalomma excavatum.</title>
        <authorList>
            <person name="Ribeiro J.M."/>
            <person name="Slovak M."/>
            <person name="Francischetti I.M."/>
        </authorList>
    </citation>
    <scope>NUCLEOTIDE SEQUENCE</scope>
    <source>
        <strain evidence="7">Samish</strain>
        <tissue evidence="7">Salivary glands</tissue>
    </source>
</reference>
<dbReference type="Pfam" id="PF17105">
    <property type="entry name" value="BRD4_CDT"/>
    <property type="match status" value="1"/>
</dbReference>
<feature type="compositionally biased region" description="Basic and acidic residues" evidence="4">
    <location>
        <begin position="1235"/>
        <end position="1252"/>
    </location>
</feature>
<dbReference type="InterPro" id="IPR043509">
    <property type="entry name" value="Bromo_Brdt_II"/>
</dbReference>
<dbReference type="GO" id="GO:0006355">
    <property type="term" value="P:regulation of DNA-templated transcription"/>
    <property type="evidence" value="ECO:0007669"/>
    <property type="project" value="TreeGrafter"/>
</dbReference>
<evidence type="ECO:0000259" key="5">
    <source>
        <dbReference type="PROSITE" id="PS50014"/>
    </source>
</evidence>
<feature type="compositionally biased region" description="Basic and acidic residues" evidence="4">
    <location>
        <begin position="581"/>
        <end position="590"/>
    </location>
</feature>
<dbReference type="PRINTS" id="PR00503">
    <property type="entry name" value="BROMODOMAIN"/>
</dbReference>
<dbReference type="Pfam" id="PF00439">
    <property type="entry name" value="Bromodomain"/>
    <property type="match status" value="2"/>
</dbReference>
<evidence type="ECO:0000256" key="4">
    <source>
        <dbReference type="SAM" id="MobiDB-lite"/>
    </source>
</evidence>
<accession>A0A131XJ13</accession>
<dbReference type="PROSITE" id="PS50014">
    <property type="entry name" value="BROMODOMAIN_2"/>
    <property type="match status" value="2"/>
</dbReference>
<dbReference type="InterPro" id="IPR027353">
    <property type="entry name" value="NET_dom"/>
</dbReference>
<dbReference type="CDD" id="cd05497">
    <property type="entry name" value="Bromo_Brdt_I_like"/>
    <property type="match status" value="1"/>
</dbReference>
<feature type="compositionally biased region" description="Low complexity" evidence="4">
    <location>
        <begin position="1013"/>
        <end position="1025"/>
    </location>
</feature>
<dbReference type="FunFam" id="1.20.1270.220:FF:000001">
    <property type="entry name" value="bromodomain-containing protein 2 isoform X1"/>
    <property type="match status" value="1"/>
</dbReference>
<feature type="region of interest" description="Disordered" evidence="4">
    <location>
        <begin position="166"/>
        <end position="241"/>
    </location>
</feature>
<dbReference type="GO" id="GO:0005634">
    <property type="term" value="C:nucleus"/>
    <property type="evidence" value="ECO:0007669"/>
    <property type="project" value="TreeGrafter"/>
</dbReference>
<evidence type="ECO:0000256" key="3">
    <source>
        <dbReference type="PROSITE-ProRule" id="PRU00035"/>
    </source>
</evidence>
<dbReference type="Pfam" id="PF17035">
    <property type="entry name" value="BET"/>
    <property type="match status" value="1"/>
</dbReference>
<dbReference type="FunFam" id="1.20.920.10:FF:000002">
    <property type="entry name" value="Bromodomain-containing protein 4"/>
    <property type="match status" value="1"/>
</dbReference>
<feature type="compositionally biased region" description="Polar residues" evidence="4">
    <location>
        <begin position="983"/>
        <end position="994"/>
    </location>
</feature>
<dbReference type="InterPro" id="IPR043508">
    <property type="entry name" value="Bromo_Brdt_I"/>
</dbReference>
<dbReference type="FunFam" id="1.20.920.10:FF:000003">
    <property type="entry name" value="Bromodomain-containing protein 2"/>
    <property type="match status" value="1"/>
</dbReference>
<feature type="compositionally biased region" description="Low complexity" evidence="4">
    <location>
        <begin position="624"/>
        <end position="645"/>
    </location>
</feature>
<dbReference type="InterPro" id="IPR038336">
    <property type="entry name" value="NET_sf"/>
</dbReference>
<protein>
    <submittedName>
        <fullName evidence="7">Putative transcription initiation factor tfiid subunit bdf1</fullName>
    </submittedName>
</protein>
<feature type="compositionally biased region" description="Polar residues" evidence="4">
    <location>
        <begin position="1"/>
        <end position="21"/>
    </location>
</feature>
<keyword evidence="2 3" id="KW-0103">Bromodomain</keyword>
<dbReference type="SMART" id="SM00297">
    <property type="entry name" value="BROMO"/>
    <property type="match status" value="2"/>
</dbReference>
<dbReference type="AlphaFoldDB" id="A0A131XJ13"/>
<dbReference type="Gene3D" id="1.20.920.10">
    <property type="entry name" value="Bromodomain-like"/>
    <property type="match status" value="2"/>
</dbReference>
<dbReference type="InterPro" id="IPR031354">
    <property type="entry name" value="BRD4_CDT"/>
</dbReference>
<feature type="compositionally biased region" description="Low complexity" evidence="4">
    <location>
        <begin position="824"/>
        <end position="847"/>
    </location>
</feature>
<evidence type="ECO:0000256" key="2">
    <source>
        <dbReference type="ARBA" id="ARBA00023117"/>
    </source>
</evidence>
<feature type="region of interest" description="Disordered" evidence="4">
    <location>
        <begin position="287"/>
        <end position="380"/>
    </location>
</feature>
<feature type="compositionally biased region" description="Polar residues" evidence="4">
    <location>
        <begin position="1131"/>
        <end position="1145"/>
    </location>
</feature>
<dbReference type="InterPro" id="IPR001487">
    <property type="entry name" value="Bromodomain"/>
</dbReference>
<organism evidence="7">
    <name type="scientific">Hyalomma excavatum</name>
    <dbReference type="NCBI Taxonomy" id="257692"/>
    <lineage>
        <taxon>Eukaryota</taxon>
        <taxon>Metazoa</taxon>
        <taxon>Ecdysozoa</taxon>
        <taxon>Arthropoda</taxon>
        <taxon>Chelicerata</taxon>
        <taxon>Arachnida</taxon>
        <taxon>Acari</taxon>
        <taxon>Parasitiformes</taxon>
        <taxon>Ixodida</taxon>
        <taxon>Ixodoidea</taxon>
        <taxon>Ixodidae</taxon>
        <taxon>Hyalomminae</taxon>
        <taxon>Hyalomma</taxon>
    </lineage>
</organism>
<feature type="domain" description="Bromo" evidence="5">
    <location>
        <begin position="74"/>
        <end position="146"/>
    </location>
</feature>
<feature type="compositionally biased region" description="Low complexity" evidence="4">
    <location>
        <begin position="507"/>
        <end position="523"/>
    </location>
</feature>
<dbReference type="InterPro" id="IPR036427">
    <property type="entry name" value="Bromodomain-like_sf"/>
</dbReference>
<feature type="region of interest" description="Disordered" evidence="4">
    <location>
        <begin position="485"/>
        <end position="702"/>
    </location>
</feature>
<dbReference type="EMBL" id="GEFH01003070">
    <property type="protein sequence ID" value="JAP65511.1"/>
    <property type="molecule type" value="mRNA"/>
</dbReference>
<feature type="compositionally biased region" description="Basic residues" evidence="4">
    <location>
        <begin position="658"/>
        <end position="671"/>
    </location>
</feature>
<keyword evidence="1" id="KW-0677">Repeat</keyword>
<feature type="compositionally biased region" description="Polar residues" evidence="4">
    <location>
        <begin position="1077"/>
        <end position="1089"/>
    </location>
</feature>
<evidence type="ECO:0000256" key="1">
    <source>
        <dbReference type="ARBA" id="ARBA00022737"/>
    </source>
</evidence>
<feature type="domain" description="Bromo" evidence="5">
    <location>
        <begin position="397"/>
        <end position="469"/>
    </location>
</feature>
<dbReference type="PANTHER" id="PTHR22880:SF225">
    <property type="entry name" value="BROMODOMAIN-CONTAINING PROTEIN BET-1-RELATED"/>
    <property type="match status" value="1"/>
</dbReference>
<feature type="compositionally biased region" description="Low complexity" evidence="4">
    <location>
        <begin position="187"/>
        <end position="202"/>
    </location>
</feature>
<dbReference type="Gene3D" id="1.20.1270.220">
    <property type="match status" value="1"/>
</dbReference>
<name>A0A131XJ13_9ACAR</name>
<dbReference type="PROSITE" id="PS00633">
    <property type="entry name" value="BROMODOMAIN_1"/>
    <property type="match status" value="2"/>
</dbReference>
<feature type="compositionally biased region" description="Basic and acidic residues" evidence="4">
    <location>
        <begin position="773"/>
        <end position="791"/>
    </location>
</feature>
<evidence type="ECO:0000313" key="7">
    <source>
        <dbReference type="EMBL" id="JAP65511.1"/>
    </source>
</evidence>
<dbReference type="PANTHER" id="PTHR22880">
    <property type="entry name" value="FALZ-RELATED BROMODOMAIN-CONTAINING PROTEINS"/>
    <property type="match status" value="1"/>
</dbReference>
<dbReference type="InterPro" id="IPR050935">
    <property type="entry name" value="Bromo_chromatin_reader"/>
</dbReference>
<dbReference type="GO" id="GO:0003743">
    <property type="term" value="F:translation initiation factor activity"/>
    <property type="evidence" value="ECO:0007669"/>
    <property type="project" value="UniProtKB-KW"/>
</dbReference>
<feature type="compositionally biased region" description="Basic and acidic residues" evidence="4">
    <location>
        <begin position="1163"/>
        <end position="1200"/>
    </location>
</feature>
<feature type="compositionally biased region" description="Basic residues" evidence="4">
    <location>
        <begin position="560"/>
        <end position="571"/>
    </location>
</feature>
<feature type="compositionally biased region" description="Gly residues" evidence="4">
    <location>
        <begin position="646"/>
        <end position="656"/>
    </location>
</feature>
<proteinExistence type="evidence at transcript level"/>
<feature type="region of interest" description="Disordered" evidence="4">
    <location>
        <begin position="753"/>
        <end position="1255"/>
    </location>
</feature>
<dbReference type="GO" id="GO:0006338">
    <property type="term" value="P:chromatin remodeling"/>
    <property type="evidence" value="ECO:0007669"/>
    <property type="project" value="TreeGrafter"/>
</dbReference>
<feature type="compositionally biased region" description="Basic and acidic residues" evidence="4">
    <location>
        <begin position="342"/>
        <end position="365"/>
    </location>
</feature>